<comment type="similarity">
    <text evidence="3">Belongs to the IL-1 family.</text>
</comment>
<dbReference type="InterPro" id="IPR000975">
    <property type="entry name" value="IL-1_fam"/>
</dbReference>
<dbReference type="GO" id="GO:0005615">
    <property type="term" value="C:extracellular space"/>
    <property type="evidence" value="ECO:0007669"/>
    <property type="project" value="UniProtKB-KW"/>
</dbReference>
<dbReference type="GO" id="GO:0005125">
    <property type="term" value="F:cytokine activity"/>
    <property type="evidence" value="ECO:0007669"/>
    <property type="project" value="UniProtKB-KW"/>
</dbReference>
<evidence type="ECO:0000256" key="10">
    <source>
        <dbReference type="ARBA" id="ARBA00032439"/>
    </source>
</evidence>
<evidence type="ECO:0000313" key="14">
    <source>
        <dbReference type="Proteomes" id="UP000322234"/>
    </source>
</evidence>
<evidence type="ECO:0000256" key="3">
    <source>
        <dbReference type="ARBA" id="ARBA00010448"/>
    </source>
</evidence>
<dbReference type="PRINTS" id="PR01933">
    <property type="entry name" value="INTRLEUKIN18"/>
</dbReference>
<dbReference type="GO" id="GO:0005829">
    <property type="term" value="C:cytosol"/>
    <property type="evidence" value="ECO:0007669"/>
    <property type="project" value="UniProtKB-SubCell"/>
</dbReference>
<dbReference type="GO" id="GO:0006954">
    <property type="term" value="P:inflammatory response"/>
    <property type="evidence" value="ECO:0007669"/>
    <property type="project" value="UniProtKB-KW"/>
</dbReference>
<accession>A0A6B0RQP5</accession>
<dbReference type="CDD" id="cd23298">
    <property type="entry name" value="beta-trefoil_IL18"/>
    <property type="match status" value="1"/>
</dbReference>
<dbReference type="InterPro" id="IPR015529">
    <property type="entry name" value="IL-18"/>
</dbReference>
<comment type="function">
    <text evidence="12">Pro-inflammatory cytokine primarily involved in epithelial barrier repair, polarized T-helper 1 (Th1) cell and natural killer (NK) cell immune responses. Upon binding to IL18R1 and IL18RAP, forms a signaling ternary complex which activates NF-kappa-B, triggering synthesis of inflammatory mediators. Synergizes with IL12/interleukin-12 to induce IFNG synthesis from T-helper 1 (Th1) cells and natural killer (NK) cells. Involved in transduction of inflammation downstream of pyroptosis: its mature form is specifically released in the extracellular milieu by passing through the gasdermin-D (GSDMD) pore.</text>
</comment>
<sequence>MVFFSKCFHKITAVGSGPADSSALQCFQRSWLPASAAEGAAVFYKEKKGTSNLSHHVSSPKKLLSTGIKMAAEQVEDYCISFVEMKFINNTLYFVEDLESDHFGKLEPKLSIIRNLNDQVLFINQGNQPVFEDMPDSDCSDNAPQTIFIIYMYKDSLTRGLAVTISVQCKKMSTLSCENKIVSFKEMNPPDNIDNEESDIIFFQRSVPGHDDKIQFESSLYKGYFLACKKENDLFKLILKKQDDNGDKSVMFTVQNQN</sequence>
<evidence type="ECO:0000313" key="13">
    <source>
        <dbReference type="EMBL" id="MXQ90256.1"/>
    </source>
</evidence>
<comment type="caution">
    <text evidence="13">The sequence shown here is derived from an EMBL/GenBank/DDBJ whole genome shotgun (WGS) entry which is preliminary data.</text>
</comment>
<keyword evidence="5" id="KW-0963">Cytoplasm</keyword>
<dbReference type="Proteomes" id="UP000322234">
    <property type="component" value="Unassembled WGS sequence"/>
</dbReference>
<evidence type="ECO:0000256" key="5">
    <source>
        <dbReference type="ARBA" id="ARBA00022490"/>
    </source>
</evidence>
<comment type="subunit">
    <text evidence="9">Forms a ternary complex with ligand-binding receptor subunit IL18R1 and signaling receptor subunit IL18RAP at the plasma membrane. Mature IL18 first binds to IL18R1 forming a low affinity binary complex, which then interacts with IL18RAP to form a high affinity ternary complex that signals inside the cell. Interacts with cargo receptor TMED10; the interaction mediates the translocation from the cytoplasm into the ERGIC (endoplasmic reticulum-Golgi intermediate compartment) and thereby secretion.</text>
</comment>
<comment type="subcellular location">
    <subcellularLocation>
        <location evidence="1">Cytoplasm</location>
        <location evidence="1">Cytosol</location>
    </subcellularLocation>
    <subcellularLocation>
        <location evidence="2">Secreted</location>
    </subcellularLocation>
</comment>
<dbReference type="GO" id="GO:0019221">
    <property type="term" value="P:cytokine-mediated signaling pathway"/>
    <property type="evidence" value="ECO:0007669"/>
    <property type="project" value="TreeGrafter"/>
</dbReference>
<evidence type="ECO:0000256" key="1">
    <source>
        <dbReference type="ARBA" id="ARBA00004514"/>
    </source>
</evidence>
<organism evidence="13 14">
    <name type="scientific">Bos mutus</name>
    <name type="common">wild yak</name>
    <dbReference type="NCBI Taxonomy" id="72004"/>
    <lineage>
        <taxon>Eukaryota</taxon>
        <taxon>Metazoa</taxon>
        <taxon>Chordata</taxon>
        <taxon>Craniata</taxon>
        <taxon>Vertebrata</taxon>
        <taxon>Euteleostomi</taxon>
        <taxon>Mammalia</taxon>
        <taxon>Eutheria</taxon>
        <taxon>Laurasiatheria</taxon>
        <taxon>Artiodactyla</taxon>
        <taxon>Ruminantia</taxon>
        <taxon>Pecora</taxon>
        <taxon>Bovidae</taxon>
        <taxon>Bovinae</taxon>
        <taxon>Bos</taxon>
    </lineage>
</organism>
<evidence type="ECO:0000256" key="11">
    <source>
        <dbReference type="ARBA" id="ARBA00032727"/>
    </source>
</evidence>
<dbReference type="AlphaFoldDB" id="A0A6B0RQP5"/>
<evidence type="ECO:0000256" key="9">
    <source>
        <dbReference type="ARBA" id="ARBA00023612"/>
    </source>
</evidence>
<dbReference type="GO" id="GO:0071222">
    <property type="term" value="P:cellular response to lipopolysaccharide"/>
    <property type="evidence" value="ECO:0007669"/>
    <property type="project" value="TreeGrafter"/>
</dbReference>
<dbReference type="PANTHER" id="PTHR10078:SF35">
    <property type="entry name" value="INTERLEUKIN-18"/>
    <property type="match status" value="1"/>
</dbReference>
<dbReference type="SUPFAM" id="SSF50353">
    <property type="entry name" value="Cytokine"/>
    <property type="match status" value="1"/>
</dbReference>
<protein>
    <recommendedName>
        <fullName evidence="4">Interleukin-18</fullName>
    </recommendedName>
    <alternativeName>
        <fullName evidence="10">Interferon gamma-inducing factor</fullName>
    </alternativeName>
    <alternativeName>
        <fullName evidence="11">Interleukin-1 gamma</fullName>
    </alternativeName>
</protein>
<keyword evidence="8" id="KW-0395">Inflammatory response</keyword>
<keyword evidence="7" id="KW-0964">Secreted</keyword>
<dbReference type="EMBL" id="VBQZ03000062">
    <property type="protein sequence ID" value="MXQ90256.1"/>
    <property type="molecule type" value="Genomic_DNA"/>
</dbReference>
<dbReference type="Gene3D" id="2.80.10.50">
    <property type="match status" value="1"/>
</dbReference>
<reference evidence="13" key="1">
    <citation type="submission" date="2019-10" db="EMBL/GenBank/DDBJ databases">
        <title>The sequence and de novo assembly of the wild yak genome.</title>
        <authorList>
            <person name="Liu Y."/>
        </authorList>
    </citation>
    <scope>NUCLEOTIDE SEQUENCE [LARGE SCALE GENOMIC DNA]</scope>
    <source>
        <strain evidence="13">WY2019</strain>
    </source>
</reference>
<evidence type="ECO:0000256" key="6">
    <source>
        <dbReference type="ARBA" id="ARBA00022514"/>
    </source>
</evidence>
<dbReference type="PANTHER" id="PTHR10078">
    <property type="entry name" value="INTERLEUKIN-1 FAMILY MEMBER"/>
    <property type="match status" value="1"/>
</dbReference>
<evidence type="ECO:0000256" key="4">
    <source>
        <dbReference type="ARBA" id="ARBA00016740"/>
    </source>
</evidence>
<evidence type="ECO:0000256" key="8">
    <source>
        <dbReference type="ARBA" id="ARBA00023198"/>
    </source>
</evidence>
<keyword evidence="6" id="KW-0202">Cytokine</keyword>
<dbReference type="FunFam" id="2.80.10.50:FF:000043">
    <property type="entry name" value="Interleukin-18"/>
    <property type="match status" value="1"/>
</dbReference>
<dbReference type="InterPro" id="IPR008996">
    <property type="entry name" value="IL1/FGF"/>
</dbReference>
<evidence type="ECO:0000256" key="12">
    <source>
        <dbReference type="ARBA" id="ARBA00033736"/>
    </source>
</evidence>
<dbReference type="GO" id="GO:0008625">
    <property type="term" value="P:extrinsic apoptotic signaling pathway via death domain receptors"/>
    <property type="evidence" value="ECO:0007669"/>
    <property type="project" value="UniProtKB-ARBA"/>
</dbReference>
<evidence type="ECO:0000256" key="7">
    <source>
        <dbReference type="ARBA" id="ARBA00022525"/>
    </source>
</evidence>
<dbReference type="GO" id="GO:0006955">
    <property type="term" value="P:immune response"/>
    <property type="evidence" value="ECO:0007669"/>
    <property type="project" value="InterPro"/>
</dbReference>
<name>A0A6B0RQP5_9CETA</name>
<proteinExistence type="inferred from homology"/>
<keyword evidence="14" id="KW-1185">Reference proteome</keyword>
<dbReference type="Pfam" id="PF00340">
    <property type="entry name" value="IL1"/>
    <property type="match status" value="1"/>
</dbReference>
<evidence type="ECO:0000256" key="2">
    <source>
        <dbReference type="ARBA" id="ARBA00004613"/>
    </source>
</evidence>
<dbReference type="GO" id="GO:0032729">
    <property type="term" value="P:positive regulation of type II interferon production"/>
    <property type="evidence" value="ECO:0007669"/>
    <property type="project" value="UniProtKB-ARBA"/>
</dbReference>
<gene>
    <name evidence="13" type="ORF">E5288_WYG001970</name>
</gene>